<evidence type="ECO:0000313" key="13">
    <source>
        <dbReference type="EMBL" id="MBE0346174.1"/>
    </source>
</evidence>
<comment type="subcellular location">
    <subcellularLocation>
        <location evidence="1 8">Cell outer membrane</location>
        <topology evidence="1 8">Multi-pass membrane protein</topology>
    </subcellularLocation>
</comment>
<evidence type="ECO:0000256" key="1">
    <source>
        <dbReference type="ARBA" id="ARBA00004571"/>
    </source>
</evidence>
<dbReference type="EMBL" id="AQHF01000020">
    <property type="protein sequence ID" value="MBE0346174.1"/>
    <property type="molecule type" value="Genomic_DNA"/>
</dbReference>
<evidence type="ECO:0000256" key="10">
    <source>
        <dbReference type="SAM" id="SignalP"/>
    </source>
</evidence>
<keyword evidence="2 8" id="KW-0813">Transport</keyword>
<keyword evidence="10" id="KW-0732">Signal</keyword>
<dbReference type="PANTHER" id="PTHR40980:SF3">
    <property type="entry name" value="TONB-DEPENDENT RECEPTOR-LIKE BETA-BARREL DOMAIN-CONTAINING PROTEIN"/>
    <property type="match status" value="1"/>
</dbReference>
<dbReference type="InterPro" id="IPR000531">
    <property type="entry name" value="Beta-barrel_TonB"/>
</dbReference>
<comment type="caution">
    <text evidence="13">The sequence shown here is derived from an EMBL/GenBank/DDBJ whole genome shotgun (WGS) entry which is preliminary data.</text>
</comment>
<evidence type="ECO:0000256" key="7">
    <source>
        <dbReference type="ARBA" id="ARBA00023237"/>
    </source>
</evidence>
<comment type="similarity">
    <text evidence="8 9">Belongs to the TonB-dependent receptor family.</text>
</comment>
<dbReference type="GO" id="GO:0009279">
    <property type="term" value="C:cell outer membrane"/>
    <property type="evidence" value="ECO:0007669"/>
    <property type="project" value="UniProtKB-SubCell"/>
</dbReference>
<evidence type="ECO:0000259" key="11">
    <source>
        <dbReference type="Pfam" id="PF00593"/>
    </source>
</evidence>
<keyword evidence="7 8" id="KW-0998">Cell outer membrane</keyword>
<dbReference type="RefSeq" id="WP_147389113.1">
    <property type="nucleotide sequence ID" value="NZ_AQHF01000020.1"/>
</dbReference>
<evidence type="ECO:0000256" key="3">
    <source>
        <dbReference type="ARBA" id="ARBA00022452"/>
    </source>
</evidence>
<keyword evidence="3 8" id="KW-1134">Transmembrane beta strand</keyword>
<dbReference type="PANTHER" id="PTHR40980">
    <property type="entry name" value="PLUG DOMAIN-CONTAINING PROTEIN"/>
    <property type="match status" value="1"/>
</dbReference>
<dbReference type="InterPro" id="IPR037066">
    <property type="entry name" value="Plug_dom_sf"/>
</dbReference>
<reference evidence="13 14" key="1">
    <citation type="submission" date="2015-06" db="EMBL/GenBank/DDBJ databases">
        <title>Genome sequence of Pseudoalteromonas peptidolytica.</title>
        <authorList>
            <person name="Xie B.-B."/>
            <person name="Rong J.-C."/>
            <person name="Qin Q.-L."/>
            <person name="Zhang Y.-Z."/>
        </authorList>
    </citation>
    <scope>NUCLEOTIDE SEQUENCE [LARGE SCALE GENOMIC DNA]</scope>
    <source>
        <strain evidence="13 14">F12-50-A1</strain>
    </source>
</reference>
<dbReference type="AlphaFoldDB" id="A0A8I0T5F6"/>
<feature type="chain" id="PRO_5034998676" evidence="10">
    <location>
        <begin position="29"/>
        <end position="866"/>
    </location>
</feature>
<gene>
    <name evidence="13" type="ORF">PPEP_a1220</name>
</gene>
<feature type="domain" description="TonB-dependent receptor-like beta-barrel" evidence="11">
    <location>
        <begin position="510"/>
        <end position="822"/>
    </location>
</feature>
<dbReference type="InterPro" id="IPR036942">
    <property type="entry name" value="Beta-barrel_TonB_sf"/>
</dbReference>
<dbReference type="PROSITE" id="PS52016">
    <property type="entry name" value="TONB_DEPENDENT_REC_3"/>
    <property type="match status" value="1"/>
</dbReference>
<evidence type="ECO:0000259" key="12">
    <source>
        <dbReference type="Pfam" id="PF07715"/>
    </source>
</evidence>
<protein>
    <submittedName>
        <fullName evidence="13">Iron complex outermembrane recepter protein</fullName>
    </submittedName>
</protein>
<organism evidence="13 14">
    <name type="scientific">Pseudoalteromonas peptidolytica F12-50-A1</name>
    <dbReference type="NCBI Taxonomy" id="1315280"/>
    <lineage>
        <taxon>Bacteria</taxon>
        <taxon>Pseudomonadati</taxon>
        <taxon>Pseudomonadota</taxon>
        <taxon>Gammaproteobacteria</taxon>
        <taxon>Alteromonadales</taxon>
        <taxon>Pseudoalteromonadaceae</taxon>
        <taxon>Pseudoalteromonas</taxon>
    </lineage>
</organism>
<evidence type="ECO:0000256" key="9">
    <source>
        <dbReference type="RuleBase" id="RU003357"/>
    </source>
</evidence>
<feature type="signal peptide" evidence="10">
    <location>
        <begin position="1"/>
        <end position="28"/>
    </location>
</feature>
<sequence length="866" mass="94843">MLANNFKKSLLAVNVSISLGAGFSGAVAAEESQNQVQENVEVIEVRGIRRSLEASMNTKRFANSVVDAVSAEDIGDFPDNNLAESLGRIPGVTVSRQFGEGSAVSIRGASNQLTKTSLNGQNVASTGWYTEQAIDRSFNYSMLAPEMIASMEVYKSSQADIVEGGVGGTVIVNTRRPLDLDANTVFGSLKATRSSISDETDPNASALYSWKNEAETFGVLGAIARSEYSLERLGDEGLPVWAGRIAPTNFKQERERTATDIQLQYAPTDSLDFGFHYMNLELKANNLNTQIWIPQNLENCSTNAQGVPVKCTSTQAWVDETGGAQPYYDVRPRQATMETELFAFDMTYQGEHVKIEFQIGTTEATGGTNFETNYAALTDVSGTIGTIDATGDRIKYDIANPNYAVSELGVGANSILNAPNIDEEDYTQVDFTFPLEGDFFTSLKTGVRWVHHEVEKSGNRPLLSSADPVSGLVTGKFIDAGEAGFLIPEPDAGAMIAHTKSLISDWVEERAAYSSIVEDNLAAYVMANFSHENVRGNIGLRYISTDISSDAYALSPGFVDPIIDRNNGYSNEIVTEESSYNELLPSFNVAVDVSEDIIVRFSAATVIARPNYNDLFTSSSLKGYGDNIPTNQSVEKGSVALSPFKANQADLGVEWYYNASSLVAVSYFTKQVDTFTTFASIPGQQIGIVDPDSGEDSWTVQSFKDGQGGDISGVEFQWQHTFENGFGGVFNYTYADAKADAKNYSDKNDIFSDSSKHTVNAVAFYENDDFSARAAYSWRSDYMIREVGFYGNREHQDFGTLDLSFSYKINENFTVVADVTNLLEEDSIQVGRDIGELPVEQRTSYGYPSYSYEGEARYSLGLQYRF</sequence>
<keyword evidence="4 8" id="KW-0812">Transmembrane</keyword>
<dbReference type="InterPro" id="IPR012910">
    <property type="entry name" value="Plug_dom"/>
</dbReference>
<dbReference type="Gene3D" id="2.40.170.20">
    <property type="entry name" value="TonB-dependent receptor, beta-barrel domain"/>
    <property type="match status" value="1"/>
</dbReference>
<dbReference type="SUPFAM" id="SSF56935">
    <property type="entry name" value="Porins"/>
    <property type="match status" value="1"/>
</dbReference>
<evidence type="ECO:0000313" key="14">
    <source>
        <dbReference type="Proteomes" id="UP000660708"/>
    </source>
</evidence>
<evidence type="ECO:0000256" key="2">
    <source>
        <dbReference type="ARBA" id="ARBA00022448"/>
    </source>
</evidence>
<dbReference type="NCBIfam" id="TIGR01782">
    <property type="entry name" value="TonB-Xanth-Caul"/>
    <property type="match status" value="1"/>
</dbReference>
<evidence type="ECO:0000256" key="8">
    <source>
        <dbReference type="PROSITE-ProRule" id="PRU01360"/>
    </source>
</evidence>
<dbReference type="InterPro" id="IPR010104">
    <property type="entry name" value="TonB_rcpt_bac"/>
</dbReference>
<dbReference type="Proteomes" id="UP000660708">
    <property type="component" value="Unassembled WGS sequence"/>
</dbReference>
<name>A0A8I0T5F6_9GAMM</name>
<keyword evidence="6 8" id="KW-0472">Membrane</keyword>
<evidence type="ECO:0000256" key="5">
    <source>
        <dbReference type="ARBA" id="ARBA00023077"/>
    </source>
</evidence>
<dbReference type="CDD" id="cd01347">
    <property type="entry name" value="ligand_gated_channel"/>
    <property type="match status" value="1"/>
</dbReference>
<dbReference type="InterPro" id="IPR039426">
    <property type="entry name" value="TonB-dep_rcpt-like"/>
</dbReference>
<dbReference type="Gene3D" id="2.170.130.10">
    <property type="entry name" value="TonB-dependent receptor, plug domain"/>
    <property type="match status" value="1"/>
</dbReference>
<keyword evidence="5 9" id="KW-0798">TonB box</keyword>
<dbReference type="Pfam" id="PF00593">
    <property type="entry name" value="TonB_dep_Rec_b-barrel"/>
    <property type="match status" value="1"/>
</dbReference>
<evidence type="ECO:0000256" key="6">
    <source>
        <dbReference type="ARBA" id="ARBA00023136"/>
    </source>
</evidence>
<accession>A0A8I0T5F6</accession>
<dbReference type="Pfam" id="PF07715">
    <property type="entry name" value="Plug"/>
    <property type="match status" value="1"/>
</dbReference>
<feature type="domain" description="TonB-dependent receptor plug" evidence="12">
    <location>
        <begin position="61"/>
        <end position="169"/>
    </location>
</feature>
<keyword evidence="14" id="KW-1185">Reference proteome</keyword>
<proteinExistence type="inferred from homology"/>
<evidence type="ECO:0000256" key="4">
    <source>
        <dbReference type="ARBA" id="ARBA00022692"/>
    </source>
</evidence>